<sequence length="182" mass="19828">MMALLRAPSVSKLQVASFLYHQEKLNVLVEPDVHDIFARIPGFGFVQTFYSQDTSKLHERVDFVACLGGDGVILHASNLFRGAVPPVVSFNLGSLGFLTSHNFEDFRQDLQQVVHGKVFDVLNEVVVDRGSNPYISKLECYEHDRLITKVQGDGVIVATPTGSTAYSTAAGGSMDSAPLGEQ</sequence>
<dbReference type="EMBL" id="BJWL01000011">
    <property type="protein sequence ID" value="GFY96553.1"/>
    <property type="molecule type" value="Genomic_DNA"/>
</dbReference>
<proteinExistence type="inferred from homology"/>
<comment type="similarity">
    <text evidence="1">Belongs to the NAD kinase family.</text>
</comment>
<dbReference type="PANTHER" id="PTHR20275:SF6">
    <property type="entry name" value="NAD KINASE 2, CHLOROPLASTIC"/>
    <property type="match status" value="1"/>
</dbReference>
<dbReference type="InterPro" id="IPR016064">
    <property type="entry name" value="NAD/diacylglycerol_kinase_sf"/>
</dbReference>
<dbReference type="OrthoDB" id="1501205at2759"/>
<dbReference type="Pfam" id="PF20143">
    <property type="entry name" value="NAD_kinase_C"/>
    <property type="match status" value="1"/>
</dbReference>
<dbReference type="InterPro" id="IPR002504">
    <property type="entry name" value="NADK"/>
</dbReference>
<evidence type="ECO:0000313" key="3">
    <source>
        <dbReference type="Proteomes" id="UP000585474"/>
    </source>
</evidence>
<dbReference type="Gene3D" id="3.40.50.10330">
    <property type="entry name" value="Probable inorganic polyphosphate/atp-NAD kinase, domain 1"/>
    <property type="match status" value="1"/>
</dbReference>
<accession>A0A7J0FDA3</accession>
<protein>
    <submittedName>
        <fullName evidence="2">NAD kinase 2</fullName>
    </submittedName>
</protein>
<dbReference type="PANTHER" id="PTHR20275">
    <property type="entry name" value="NAD KINASE"/>
    <property type="match status" value="1"/>
</dbReference>
<dbReference type="Proteomes" id="UP000585474">
    <property type="component" value="Unassembled WGS sequence"/>
</dbReference>
<comment type="caution">
    <text evidence="2">The sequence shown here is derived from an EMBL/GenBank/DDBJ whole genome shotgun (WGS) entry which is preliminary data.</text>
</comment>
<dbReference type="Pfam" id="PF01513">
    <property type="entry name" value="NAD_kinase"/>
    <property type="match status" value="1"/>
</dbReference>
<dbReference type="AlphaFoldDB" id="A0A7J0FDA3"/>
<dbReference type="SUPFAM" id="SSF111331">
    <property type="entry name" value="NAD kinase/diacylglycerol kinase-like"/>
    <property type="match status" value="1"/>
</dbReference>
<dbReference type="InterPro" id="IPR017438">
    <property type="entry name" value="ATP-NAD_kinase_N"/>
</dbReference>
<keyword evidence="2" id="KW-0418">Kinase</keyword>
<keyword evidence="2" id="KW-0808">Transferase</keyword>
<evidence type="ECO:0000256" key="1">
    <source>
        <dbReference type="ARBA" id="ARBA00010995"/>
    </source>
</evidence>
<gene>
    <name evidence="2" type="ORF">Acr_11g0008590</name>
</gene>
<organism evidence="2 3">
    <name type="scientific">Actinidia rufa</name>
    <dbReference type="NCBI Taxonomy" id="165716"/>
    <lineage>
        <taxon>Eukaryota</taxon>
        <taxon>Viridiplantae</taxon>
        <taxon>Streptophyta</taxon>
        <taxon>Embryophyta</taxon>
        <taxon>Tracheophyta</taxon>
        <taxon>Spermatophyta</taxon>
        <taxon>Magnoliopsida</taxon>
        <taxon>eudicotyledons</taxon>
        <taxon>Gunneridae</taxon>
        <taxon>Pentapetalae</taxon>
        <taxon>asterids</taxon>
        <taxon>Ericales</taxon>
        <taxon>Actinidiaceae</taxon>
        <taxon>Actinidia</taxon>
    </lineage>
</organism>
<dbReference type="FunFam" id="3.40.50.10330:FF:000019">
    <property type="entry name" value="NAD kinase 2, chloroplastic"/>
    <property type="match status" value="1"/>
</dbReference>
<evidence type="ECO:0000313" key="2">
    <source>
        <dbReference type="EMBL" id="GFY96553.1"/>
    </source>
</evidence>
<keyword evidence="3" id="KW-1185">Reference proteome</keyword>
<name>A0A7J0FDA3_9ERIC</name>
<reference evidence="2 3" key="1">
    <citation type="submission" date="2019-07" db="EMBL/GenBank/DDBJ databases">
        <title>De Novo Assembly of kiwifruit Actinidia rufa.</title>
        <authorList>
            <person name="Sugita-Konishi S."/>
            <person name="Sato K."/>
            <person name="Mori E."/>
            <person name="Abe Y."/>
            <person name="Kisaki G."/>
            <person name="Hamano K."/>
            <person name="Suezawa K."/>
            <person name="Otani M."/>
            <person name="Fukuda T."/>
            <person name="Manabe T."/>
            <person name="Gomi K."/>
            <person name="Tabuchi M."/>
            <person name="Akimitsu K."/>
            <person name="Kataoka I."/>
        </authorList>
    </citation>
    <scope>NUCLEOTIDE SEQUENCE [LARGE SCALE GENOMIC DNA]</scope>
    <source>
        <strain evidence="3">cv. Fuchu</strain>
    </source>
</reference>
<dbReference type="GO" id="GO:0006741">
    <property type="term" value="P:NADP+ biosynthetic process"/>
    <property type="evidence" value="ECO:0007669"/>
    <property type="project" value="InterPro"/>
</dbReference>
<dbReference type="GO" id="GO:0003951">
    <property type="term" value="F:NAD+ kinase activity"/>
    <property type="evidence" value="ECO:0007669"/>
    <property type="project" value="InterPro"/>
</dbReference>